<feature type="compositionally biased region" description="Acidic residues" evidence="3">
    <location>
        <begin position="57"/>
        <end position="71"/>
    </location>
</feature>
<evidence type="ECO:0000256" key="2">
    <source>
        <dbReference type="ARBA" id="ARBA00022803"/>
    </source>
</evidence>
<dbReference type="InterPro" id="IPR019734">
    <property type="entry name" value="TPR_rpt"/>
</dbReference>
<dbReference type="InParanoid" id="A0A1Y2BHE8"/>
<accession>A0A1Y2BHE8</accession>
<feature type="region of interest" description="Disordered" evidence="3">
    <location>
        <begin position="1"/>
        <end position="80"/>
    </location>
</feature>
<evidence type="ECO:0000313" key="4">
    <source>
        <dbReference type="EMBL" id="ORY34214.1"/>
    </source>
</evidence>
<dbReference type="AlphaFoldDB" id="A0A1Y2BHE8"/>
<gene>
    <name evidence="4" type="ORF">BCR39DRAFT_516789</name>
</gene>
<sequence>MGEKTTDFDSLHFDPDDLKPPSWAAGPQFQWAHDKPGEGSKAASSGFKDREPTPLDLSDDEDEEDEEDQVFEDARDDMGADEVEEINGMVTFTVPEMRVLLSKAISFKETGNAAFTTKPPNLDLAIESYQSALKCLPEVPKLAESQPPREPTREAGSGIEEVTDEEAKQIERDEEARRMGEQPDERKDLEADIRECAKACWGNLAACWIAKNDDAEAVKACTEALKLDPTYVKAIQRRASANDRISTWSSLSSARDDYNLLLTLLPPTSTQIPIIRRSLASLTPRLKLQEDKEKDEMMSKLKDLGNSLLGNFGLSTNNFKFDPQPGGGYSMRFEQ</sequence>
<feature type="compositionally biased region" description="Basic and acidic residues" evidence="3">
    <location>
        <begin position="165"/>
        <end position="187"/>
    </location>
</feature>
<protein>
    <recommendedName>
        <fullName evidence="6">TPR-like protein</fullName>
    </recommendedName>
</protein>
<dbReference type="PANTHER" id="PTHR46014:SF1">
    <property type="entry name" value="TETRATRICOPEPTIDE REPEAT PROTEIN 1"/>
    <property type="match status" value="1"/>
</dbReference>
<evidence type="ECO:0000256" key="1">
    <source>
        <dbReference type="ARBA" id="ARBA00022737"/>
    </source>
</evidence>
<dbReference type="EMBL" id="MCFC01000003">
    <property type="protein sequence ID" value="ORY34214.1"/>
    <property type="molecule type" value="Genomic_DNA"/>
</dbReference>
<dbReference type="OrthoDB" id="1872379at2759"/>
<evidence type="ECO:0008006" key="6">
    <source>
        <dbReference type="Google" id="ProtNLM"/>
    </source>
</evidence>
<evidence type="ECO:0000256" key="3">
    <source>
        <dbReference type="SAM" id="MobiDB-lite"/>
    </source>
</evidence>
<dbReference type="STRING" id="71784.A0A1Y2BHE8"/>
<reference evidence="4 5" key="1">
    <citation type="submission" date="2016-07" db="EMBL/GenBank/DDBJ databases">
        <title>Pervasive Adenine N6-methylation of Active Genes in Fungi.</title>
        <authorList>
            <consortium name="DOE Joint Genome Institute"/>
            <person name="Mondo S.J."/>
            <person name="Dannebaum R.O."/>
            <person name="Kuo R.C."/>
            <person name="Labutti K."/>
            <person name="Haridas S."/>
            <person name="Kuo A."/>
            <person name="Salamov A."/>
            <person name="Ahrendt S.R."/>
            <person name="Lipzen A."/>
            <person name="Sullivan W."/>
            <person name="Andreopoulos W.B."/>
            <person name="Clum A."/>
            <person name="Lindquist E."/>
            <person name="Daum C."/>
            <person name="Ramamoorthy G.K."/>
            <person name="Gryganskyi A."/>
            <person name="Culley D."/>
            <person name="Magnuson J.K."/>
            <person name="James T.Y."/>
            <person name="O'Malley M.A."/>
            <person name="Stajich J.E."/>
            <person name="Spatafora J.W."/>
            <person name="Visel A."/>
            <person name="Grigoriev I.V."/>
        </authorList>
    </citation>
    <scope>NUCLEOTIDE SEQUENCE [LARGE SCALE GENOMIC DNA]</scope>
    <source>
        <strain evidence="4 5">68-887.2</strain>
    </source>
</reference>
<dbReference type="InterPro" id="IPR011990">
    <property type="entry name" value="TPR-like_helical_dom_sf"/>
</dbReference>
<evidence type="ECO:0000313" key="5">
    <source>
        <dbReference type="Proteomes" id="UP000193986"/>
    </source>
</evidence>
<name>A0A1Y2BHE8_9TREE</name>
<dbReference type="SUPFAM" id="SSF48452">
    <property type="entry name" value="TPR-like"/>
    <property type="match status" value="1"/>
</dbReference>
<dbReference type="InterPro" id="IPR052769">
    <property type="entry name" value="TPR_domain_protein"/>
</dbReference>
<dbReference type="Proteomes" id="UP000193986">
    <property type="component" value="Unassembled WGS sequence"/>
</dbReference>
<feature type="region of interest" description="Disordered" evidence="3">
    <location>
        <begin position="142"/>
        <end position="187"/>
    </location>
</feature>
<proteinExistence type="predicted"/>
<feature type="compositionally biased region" description="Basic and acidic residues" evidence="3">
    <location>
        <begin position="1"/>
        <end position="19"/>
    </location>
</feature>
<keyword evidence="2" id="KW-0802">TPR repeat</keyword>
<organism evidence="4 5">
    <name type="scientific">Naematelia encephala</name>
    <dbReference type="NCBI Taxonomy" id="71784"/>
    <lineage>
        <taxon>Eukaryota</taxon>
        <taxon>Fungi</taxon>
        <taxon>Dikarya</taxon>
        <taxon>Basidiomycota</taxon>
        <taxon>Agaricomycotina</taxon>
        <taxon>Tremellomycetes</taxon>
        <taxon>Tremellales</taxon>
        <taxon>Naemateliaceae</taxon>
        <taxon>Naematelia</taxon>
    </lineage>
</organism>
<comment type="caution">
    <text evidence="4">The sequence shown here is derived from an EMBL/GenBank/DDBJ whole genome shotgun (WGS) entry which is preliminary data.</text>
</comment>
<dbReference type="SMART" id="SM00028">
    <property type="entry name" value="TPR"/>
    <property type="match status" value="2"/>
</dbReference>
<keyword evidence="1" id="KW-0677">Repeat</keyword>
<dbReference type="PANTHER" id="PTHR46014">
    <property type="entry name" value="TETRATRICOPEPTIDE REPEAT PROTEIN 1"/>
    <property type="match status" value="1"/>
</dbReference>
<dbReference type="Pfam" id="PF07719">
    <property type="entry name" value="TPR_2"/>
    <property type="match status" value="1"/>
</dbReference>
<keyword evidence="5" id="KW-1185">Reference proteome</keyword>
<dbReference type="InterPro" id="IPR013105">
    <property type="entry name" value="TPR_2"/>
</dbReference>
<dbReference type="Gene3D" id="1.25.40.10">
    <property type="entry name" value="Tetratricopeptide repeat domain"/>
    <property type="match status" value="1"/>
</dbReference>